<keyword evidence="1" id="KW-0732">Signal</keyword>
<name>V4NI76_EUTSA</name>
<dbReference type="Gene3D" id="3.60.21.10">
    <property type="match status" value="2"/>
</dbReference>
<dbReference type="AlphaFoldDB" id="V4NI76"/>
<dbReference type="STRING" id="72664.V4NI76"/>
<dbReference type="GO" id="GO:0003993">
    <property type="term" value="F:acid phosphatase activity"/>
    <property type="evidence" value="ECO:0007669"/>
    <property type="project" value="InterPro"/>
</dbReference>
<feature type="domain" description="Purple acid phosphatase C-terminal" evidence="2">
    <location>
        <begin position="178"/>
        <end position="232"/>
    </location>
</feature>
<sequence>MWSMCTKLHGHVNVFTHIWYMWMQLHEHTCCSTIICLYTVSHAGVTSCYTRVAEPSEDMPLETFSPPTGLSAPEKVHIMQRDHNGRGDVGKTYAFNQTLYHYMLNNWYTQQNLWFKSELKKVNREEIPWLLFFMHSMWYNNKNYHYMEGENTRISECIFNISYNITDGLSPLVKNPFAPIYITIGHGGNIEGIANDYSLYRDMSFGHAMLEMKNMTHALYTWHRNQDDEPVIADSLWVKNKYFLLEEEKTF</sequence>
<dbReference type="SUPFAM" id="SSF56300">
    <property type="entry name" value="Metallo-dependent phosphatases"/>
    <property type="match status" value="1"/>
</dbReference>
<evidence type="ECO:0000313" key="3">
    <source>
        <dbReference type="EMBL" id="ESQ45936.1"/>
    </source>
</evidence>
<dbReference type="InterPro" id="IPR025733">
    <property type="entry name" value="PAPs_C"/>
</dbReference>
<dbReference type="eggNOG" id="KOG1378">
    <property type="taxonomic scope" value="Eukaryota"/>
</dbReference>
<dbReference type="KEGG" id="eus:EUTSA_v10011037mg"/>
<evidence type="ECO:0000259" key="2">
    <source>
        <dbReference type="Pfam" id="PF14008"/>
    </source>
</evidence>
<dbReference type="Gramene" id="ESQ45936">
    <property type="protein sequence ID" value="ESQ45936"/>
    <property type="gene ID" value="EUTSA_v10011037mg"/>
</dbReference>
<gene>
    <name evidence="3" type="ORF">EUTSA_v10011037mg</name>
</gene>
<dbReference type="InterPro" id="IPR039331">
    <property type="entry name" value="PAPs-like"/>
</dbReference>
<protein>
    <recommendedName>
        <fullName evidence="2">Purple acid phosphatase C-terminal domain-containing protein</fullName>
    </recommendedName>
</protein>
<dbReference type="PANTHER" id="PTHR22953">
    <property type="entry name" value="ACID PHOSPHATASE RELATED"/>
    <property type="match status" value="1"/>
</dbReference>
<evidence type="ECO:0000256" key="1">
    <source>
        <dbReference type="ARBA" id="ARBA00022729"/>
    </source>
</evidence>
<organism evidence="3 4">
    <name type="scientific">Eutrema salsugineum</name>
    <name type="common">Saltwater cress</name>
    <name type="synonym">Sisymbrium salsugineum</name>
    <dbReference type="NCBI Taxonomy" id="72664"/>
    <lineage>
        <taxon>Eukaryota</taxon>
        <taxon>Viridiplantae</taxon>
        <taxon>Streptophyta</taxon>
        <taxon>Embryophyta</taxon>
        <taxon>Tracheophyta</taxon>
        <taxon>Spermatophyta</taxon>
        <taxon>Magnoliopsida</taxon>
        <taxon>eudicotyledons</taxon>
        <taxon>Gunneridae</taxon>
        <taxon>Pentapetalae</taxon>
        <taxon>rosids</taxon>
        <taxon>malvids</taxon>
        <taxon>Brassicales</taxon>
        <taxon>Brassicaceae</taxon>
        <taxon>Eutremeae</taxon>
        <taxon>Eutrema</taxon>
    </lineage>
</organism>
<dbReference type="Proteomes" id="UP000030689">
    <property type="component" value="Unassembled WGS sequence"/>
</dbReference>
<proteinExistence type="predicted"/>
<dbReference type="EMBL" id="KI517435">
    <property type="protein sequence ID" value="ESQ45936.1"/>
    <property type="molecule type" value="Genomic_DNA"/>
</dbReference>
<dbReference type="PANTHER" id="PTHR22953:SF120">
    <property type="entry name" value="PURPLE ACID PHOSPHATASE 11-RELATED"/>
    <property type="match status" value="1"/>
</dbReference>
<evidence type="ECO:0000313" key="4">
    <source>
        <dbReference type="Proteomes" id="UP000030689"/>
    </source>
</evidence>
<reference evidence="3 4" key="1">
    <citation type="journal article" date="2013" name="Front. Plant Sci.">
        <title>The Reference Genome of the Halophytic Plant Eutrema salsugineum.</title>
        <authorList>
            <person name="Yang R."/>
            <person name="Jarvis D.E."/>
            <person name="Chen H."/>
            <person name="Beilstein M.A."/>
            <person name="Grimwood J."/>
            <person name="Jenkins J."/>
            <person name="Shu S."/>
            <person name="Prochnik S."/>
            <person name="Xin M."/>
            <person name="Ma C."/>
            <person name="Schmutz J."/>
            <person name="Wing R.A."/>
            <person name="Mitchell-Olds T."/>
            <person name="Schumaker K.S."/>
            <person name="Wang X."/>
        </authorList>
    </citation>
    <scope>NUCLEOTIDE SEQUENCE [LARGE SCALE GENOMIC DNA]</scope>
</reference>
<dbReference type="InterPro" id="IPR029052">
    <property type="entry name" value="Metallo-depent_PP-like"/>
</dbReference>
<keyword evidence="4" id="KW-1185">Reference proteome</keyword>
<accession>V4NI76</accession>
<dbReference type="Pfam" id="PF14008">
    <property type="entry name" value="Metallophos_C"/>
    <property type="match status" value="1"/>
</dbReference>